<keyword evidence="3" id="KW-1185">Reference proteome</keyword>
<dbReference type="STRING" id="135739.BTO32_06225"/>
<dbReference type="EMBL" id="MSCW01000004">
    <property type="protein sequence ID" value="ONF44571.1"/>
    <property type="molecule type" value="Genomic_DNA"/>
</dbReference>
<protein>
    <submittedName>
        <fullName evidence="2">Uncharacterized protein</fullName>
    </submittedName>
</protein>
<keyword evidence="1" id="KW-0812">Transmembrane</keyword>
<comment type="caution">
    <text evidence="2">The sequence shown here is derived from an EMBL/GenBank/DDBJ whole genome shotgun (WGS) entry which is preliminary data.</text>
</comment>
<evidence type="ECO:0000313" key="2">
    <source>
        <dbReference type="EMBL" id="ONF44571.1"/>
    </source>
</evidence>
<proteinExistence type="predicted"/>
<sequence>MDLATITASGLLALLINVIGAFWIKERLRQSIKYEYDQDLAKLKSHLDFELDKKKRLYEGKLAQYKKYFALMDSYSLEQRRALMDGFQEGIFKILENPSTENTIEYIKKTLSLQNDISDKFLMFKNEMNGLRLEAGEPLLELIESYVSALEKVQERTVSFLNWMNQSATTFLAQPDAAQQKVQEFMQEEASGEAQELIGLQEQIFREMRRELGIV</sequence>
<accession>A0A1V2DWC6</accession>
<name>A0A1V2DWC6_9GAMM</name>
<keyword evidence="1" id="KW-0472">Membrane</keyword>
<dbReference type="AlphaFoldDB" id="A0A1V2DWC6"/>
<dbReference type="RefSeq" id="WP_076723755.1">
    <property type="nucleotide sequence ID" value="NZ_MSCW01000004.1"/>
</dbReference>
<reference evidence="2 3" key="1">
    <citation type="submission" date="2016-12" db="EMBL/GenBank/DDBJ databases">
        <title>Marinobacter lutaoensis whole genome sequencing.</title>
        <authorList>
            <person name="Verma A."/>
            <person name="Krishnamurthi S."/>
        </authorList>
    </citation>
    <scope>NUCLEOTIDE SEQUENCE [LARGE SCALE GENOMIC DNA]</scope>
    <source>
        <strain evidence="2 3">T5054</strain>
    </source>
</reference>
<evidence type="ECO:0000256" key="1">
    <source>
        <dbReference type="SAM" id="Phobius"/>
    </source>
</evidence>
<keyword evidence="1" id="KW-1133">Transmembrane helix</keyword>
<evidence type="ECO:0000313" key="3">
    <source>
        <dbReference type="Proteomes" id="UP000189339"/>
    </source>
</evidence>
<dbReference type="Proteomes" id="UP000189339">
    <property type="component" value="Unassembled WGS sequence"/>
</dbReference>
<organism evidence="2 3">
    <name type="scientific">Marinobacter lutaoensis</name>
    <dbReference type="NCBI Taxonomy" id="135739"/>
    <lineage>
        <taxon>Bacteria</taxon>
        <taxon>Pseudomonadati</taxon>
        <taxon>Pseudomonadota</taxon>
        <taxon>Gammaproteobacteria</taxon>
        <taxon>Pseudomonadales</taxon>
        <taxon>Marinobacteraceae</taxon>
        <taxon>Marinobacter</taxon>
    </lineage>
</organism>
<feature type="transmembrane region" description="Helical" evidence="1">
    <location>
        <begin position="6"/>
        <end position="24"/>
    </location>
</feature>
<gene>
    <name evidence="2" type="ORF">BTO32_06225</name>
</gene>